<gene>
    <name evidence="2" type="ORF">BFAG_04546</name>
</gene>
<keyword evidence="1" id="KW-1133">Transmembrane helix</keyword>
<dbReference type="SUPFAM" id="SSF103088">
    <property type="entry name" value="OmpA-like"/>
    <property type="match status" value="1"/>
</dbReference>
<evidence type="ECO:0000256" key="1">
    <source>
        <dbReference type="SAM" id="Phobius"/>
    </source>
</evidence>
<dbReference type="Proteomes" id="UP000005101">
    <property type="component" value="Unassembled WGS sequence"/>
</dbReference>
<keyword evidence="1" id="KW-0472">Membrane</keyword>
<organism evidence="2 3">
    <name type="scientific">Bacteroides fragilis 3_1_12</name>
    <dbReference type="NCBI Taxonomy" id="457424"/>
    <lineage>
        <taxon>Bacteria</taxon>
        <taxon>Pseudomonadati</taxon>
        <taxon>Bacteroidota</taxon>
        <taxon>Bacteroidia</taxon>
        <taxon>Bacteroidales</taxon>
        <taxon>Bacteroidaceae</taxon>
        <taxon>Bacteroides</taxon>
    </lineage>
</organism>
<dbReference type="InterPro" id="IPR036737">
    <property type="entry name" value="OmpA-like_sf"/>
</dbReference>
<feature type="transmembrane region" description="Helical" evidence="1">
    <location>
        <begin position="82"/>
        <end position="98"/>
    </location>
</feature>
<sequence length="104" mass="11850">MVNLDEIARIVKQFNLSIKVCGAVDSFTGTSEINRSLGASRSEYIYSQLLHRGIDKKRISEANKGGIDAYTRHIQKYSGNMLLHYFMCLISICLWWMQTGTIQT</sequence>
<dbReference type="EMBL" id="EQ973219">
    <property type="protein sequence ID" value="EFR55847.1"/>
    <property type="molecule type" value="Genomic_DNA"/>
</dbReference>
<evidence type="ECO:0000313" key="3">
    <source>
        <dbReference type="Proteomes" id="UP000005101"/>
    </source>
</evidence>
<name>A0ABN0BSD1_BACFG</name>
<keyword evidence="1" id="KW-0812">Transmembrane</keyword>
<keyword evidence="3" id="KW-1185">Reference proteome</keyword>
<protein>
    <submittedName>
        <fullName evidence="2">Uncharacterized protein</fullName>
    </submittedName>
</protein>
<dbReference type="Gene3D" id="3.30.1330.60">
    <property type="entry name" value="OmpA-like domain"/>
    <property type="match status" value="1"/>
</dbReference>
<reference evidence="2 3" key="1">
    <citation type="submission" date="2008-12" db="EMBL/GenBank/DDBJ databases">
        <title>Annotation of Bacteroides fragilis strain 3_1_12.</title>
        <authorList>
            <consortium name="The Broad Institute Genome Sequencing Platform"/>
            <person name="Ward D."/>
            <person name="Young S.K."/>
            <person name="Kodira C.D."/>
            <person name="Zeng Q."/>
            <person name="Koehrsen M."/>
            <person name="Alvarado L."/>
            <person name="Berlin A."/>
            <person name="Borenstein D."/>
            <person name="Chen Z."/>
            <person name="Engels R."/>
            <person name="Freedman E."/>
            <person name="Gellesch M."/>
            <person name="Goldberg J."/>
            <person name="Griggs A."/>
            <person name="Gujja S."/>
            <person name="Heiman D."/>
            <person name="Hepburn T."/>
            <person name="Howarth C."/>
            <person name="Jen D."/>
            <person name="Larson L."/>
            <person name="Lewis B."/>
            <person name="Mehta T."/>
            <person name="Park D."/>
            <person name="Pearson M."/>
            <person name="Roberts A."/>
            <person name="Saif S."/>
            <person name="Shea T."/>
            <person name="Shenoy N."/>
            <person name="Sisk P."/>
            <person name="Stolte C."/>
            <person name="Sykes S."/>
            <person name="Walk T."/>
            <person name="White J."/>
            <person name="Yandava C."/>
            <person name="Allen-Vercoe E."/>
            <person name="Strauss J."/>
            <person name="Ambrose C."/>
            <person name="Lander E."/>
            <person name="Nusbaum C."/>
            <person name="Galagan J."/>
            <person name="Birren B."/>
        </authorList>
    </citation>
    <scope>NUCLEOTIDE SEQUENCE [LARGE SCALE GENOMIC DNA]</scope>
    <source>
        <strain evidence="2 3">3_1_12</strain>
    </source>
</reference>
<proteinExistence type="predicted"/>
<evidence type="ECO:0000313" key="2">
    <source>
        <dbReference type="EMBL" id="EFR55847.1"/>
    </source>
</evidence>
<accession>A0ABN0BSD1</accession>